<sequence length="593" mass="66552">MKRAIRVAVASWLILGSACTTFAIDHNYLTQEEYESLESSIVYSDKGIVVENEPGLGYLVYRDAAGTEKVAKYYSGEIKVEKQPYYDEEDRIGYIDQLFPTFNFDNRDTTIGNIKPGDNIYIQFDDEGYIQYISAYNDYIVRYGKVHTFNMGAGSMRSLVLEDSTGRLYHYSIGQDTPISKASVPYSLGKLKEGEWVRLLVNQRILGAGQIEETVEEIVVDPDSKVISGIYRGELVSVNPYQNTIGIKNNQVLQKNGWGRYESINQLRVDPKTVGTYYLGNAVSFDYIKNRIKSLDGYVYAAVESFRGKDEAVKLNFQTKKQTTLEPTTVTYASPGVVKLLTGEQIYLADDAIIVRENRLVGPASIMVGDRIQATITGENKLAAANILQGVAEGSLEVYRGRIKRIDNYQTFEVETFSLLEDGIWYYHPTPQTFSIQANTKFLTEKGIQMNGIDEFLTYGDNSKESEVYTIIAKGGEAVAISSMPYSKEAIRGEAYLSESGDIRLKDTYYYDRTKKRWALLSRKNATVNVEVSPNTVIVKEGQLVSAKAIKPGDSLMVMMEKSIQDQNKQDNNTGNENSVTSYTAKSYIVIVE</sequence>
<proteinExistence type="predicted"/>
<feature type="chain" id="PRO_5041433203" evidence="1">
    <location>
        <begin position="24"/>
        <end position="593"/>
    </location>
</feature>
<evidence type="ECO:0000256" key="1">
    <source>
        <dbReference type="SAM" id="SignalP"/>
    </source>
</evidence>
<gene>
    <name evidence="2" type="ORF">PBV87_17260</name>
</gene>
<reference evidence="2" key="1">
    <citation type="journal article" date="2023" name="Int. J. Syst. Evol. Microbiol.">
        <title>&lt;i&gt;Holtiella tumoricola&lt;/i&gt; gen. nov. sp. nov., isolated from a human clinical sample.</title>
        <authorList>
            <person name="Allen-Vercoe E."/>
            <person name="Daigneault M.C."/>
            <person name="Vancuren S.J."/>
            <person name="Cochrane K."/>
            <person name="O'Neal L.L."/>
            <person name="Sankaranarayanan K."/>
            <person name="Lawson P.A."/>
        </authorList>
    </citation>
    <scope>NUCLEOTIDE SEQUENCE</scope>
    <source>
        <strain evidence="2">CC70A</strain>
    </source>
</reference>
<keyword evidence="1" id="KW-0732">Signal</keyword>
<dbReference type="Proteomes" id="UP001169242">
    <property type="component" value="Unassembled WGS sequence"/>
</dbReference>
<protein>
    <submittedName>
        <fullName evidence="2">Uncharacterized protein</fullName>
    </submittedName>
</protein>
<name>A0AA42DQ46_9FIRM</name>
<organism evidence="2 3">
    <name type="scientific">Holtiella tumoricola</name>
    <dbReference type="NCBI Taxonomy" id="3018743"/>
    <lineage>
        <taxon>Bacteria</taxon>
        <taxon>Bacillati</taxon>
        <taxon>Bacillota</taxon>
        <taxon>Clostridia</taxon>
        <taxon>Lachnospirales</taxon>
        <taxon>Cellulosilyticaceae</taxon>
        <taxon>Holtiella</taxon>
    </lineage>
</organism>
<comment type="caution">
    <text evidence="2">The sequence shown here is derived from an EMBL/GenBank/DDBJ whole genome shotgun (WGS) entry which is preliminary data.</text>
</comment>
<dbReference type="EMBL" id="JAQIFT010000061">
    <property type="protein sequence ID" value="MDA3733229.1"/>
    <property type="molecule type" value="Genomic_DNA"/>
</dbReference>
<evidence type="ECO:0000313" key="2">
    <source>
        <dbReference type="EMBL" id="MDA3733229.1"/>
    </source>
</evidence>
<keyword evidence="3" id="KW-1185">Reference proteome</keyword>
<dbReference type="PROSITE" id="PS51257">
    <property type="entry name" value="PROKAR_LIPOPROTEIN"/>
    <property type="match status" value="1"/>
</dbReference>
<evidence type="ECO:0000313" key="3">
    <source>
        <dbReference type="Proteomes" id="UP001169242"/>
    </source>
</evidence>
<accession>A0AA42DQ46</accession>
<dbReference type="AlphaFoldDB" id="A0AA42DQ46"/>
<feature type="signal peptide" evidence="1">
    <location>
        <begin position="1"/>
        <end position="23"/>
    </location>
</feature>
<dbReference type="RefSeq" id="WP_271013113.1">
    <property type="nucleotide sequence ID" value="NZ_JAQIFT010000061.1"/>
</dbReference>